<dbReference type="EMBL" id="JASCZI010000166">
    <property type="protein sequence ID" value="MED6109595.1"/>
    <property type="molecule type" value="Genomic_DNA"/>
</dbReference>
<organism evidence="1 2">
    <name type="scientific">Stylosanthes scabra</name>
    <dbReference type="NCBI Taxonomy" id="79078"/>
    <lineage>
        <taxon>Eukaryota</taxon>
        <taxon>Viridiplantae</taxon>
        <taxon>Streptophyta</taxon>
        <taxon>Embryophyta</taxon>
        <taxon>Tracheophyta</taxon>
        <taxon>Spermatophyta</taxon>
        <taxon>Magnoliopsida</taxon>
        <taxon>eudicotyledons</taxon>
        <taxon>Gunneridae</taxon>
        <taxon>Pentapetalae</taxon>
        <taxon>rosids</taxon>
        <taxon>fabids</taxon>
        <taxon>Fabales</taxon>
        <taxon>Fabaceae</taxon>
        <taxon>Papilionoideae</taxon>
        <taxon>50 kb inversion clade</taxon>
        <taxon>dalbergioids sensu lato</taxon>
        <taxon>Dalbergieae</taxon>
        <taxon>Pterocarpus clade</taxon>
        <taxon>Stylosanthes</taxon>
    </lineage>
</organism>
<evidence type="ECO:0000313" key="2">
    <source>
        <dbReference type="Proteomes" id="UP001341840"/>
    </source>
</evidence>
<accession>A0ABU6QDC8</accession>
<proteinExistence type="predicted"/>
<name>A0ABU6QDC8_9FABA</name>
<gene>
    <name evidence="1" type="ORF">PIB30_035087</name>
</gene>
<protein>
    <submittedName>
        <fullName evidence="1">Uncharacterized protein</fullName>
    </submittedName>
</protein>
<comment type="caution">
    <text evidence="1">The sequence shown here is derived from an EMBL/GenBank/DDBJ whole genome shotgun (WGS) entry which is preliminary data.</text>
</comment>
<evidence type="ECO:0000313" key="1">
    <source>
        <dbReference type="EMBL" id="MED6109595.1"/>
    </source>
</evidence>
<reference evidence="1 2" key="1">
    <citation type="journal article" date="2023" name="Plants (Basel)">
        <title>Bridging the Gap: Combining Genomics and Transcriptomics Approaches to Understand Stylosanthes scabra, an Orphan Legume from the Brazilian Caatinga.</title>
        <authorList>
            <person name="Ferreira-Neto J.R.C."/>
            <person name="da Silva M.D."/>
            <person name="Binneck E."/>
            <person name="de Melo N.F."/>
            <person name="da Silva R.H."/>
            <person name="de Melo A.L.T.M."/>
            <person name="Pandolfi V."/>
            <person name="Bustamante F.O."/>
            <person name="Brasileiro-Vidal A.C."/>
            <person name="Benko-Iseppon A.M."/>
        </authorList>
    </citation>
    <scope>NUCLEOTIDE SEQUENCE [LARGE SCALE GENOMIC DNA]</scope>
    <source>
        <tissue evidence="1">Leaves</tissue>
    </source>
</reference>
<sequence>MGPFLFQNQVPHHEAEEDDEYSIIAAAEIKGSSSSSSSSTPQTSCFTSLTESVIRKLQTAEINTVSSVLLIPYSDAGLLLIRHGWSAMKVHEAWFQDEQRVLELVGINYSEELIHQSVTCEICFDDSVCYKKVEYARCGHVTASIAGNATSMRRF</sequence>
<dbReference type="Proteomes" id="UP001341840">
    <property type="component" value="Unassembled WGS sequence"/>
</dbReference>
<keyword evidence="2" id="KW-1185">Reference proteome</keyword>